<evidence type="ECO:0000313" key="1">
    <source>
        <dbReference type="EMBL" id="CAF1387295.1"/>
    </source>
</evidence>
<evidence type="ECO:0000313" key="3">
    <source>
        <dbReference type="Proteomes" id="UP000682733"/>
    </source>
</evidence>
<dbReference type="AlphaFoldDB" id="A0A8S2S370"/>
<accession>A0A8S2S370</accession>
<proteinExistence type="predicted"/>
<dbReference type="EMBL" id="CAJNOK010025208">
    <property type="protein sequence ID" value="CAF1387295.1"/>
    <property type="molecule type" value="Genomic_DNA"/>
</dbReference>
<evidence type="ECO:0000313" key="2">
    <source>
        <dbReference type="EMBL" id="CAF4195054.1"/>
    </source>
</evidence>
<reference evidence="2" key="1">
    <citation type="submission" date="2021-02" db="EMBL/GenBank/DDBJ databases">
        <authorList>
            <person name="Nowell W R."/>
        </authorList>
    </citation>
    <scope>NUCLEOTIDE SEQUENCE</scope>
</reference>
<organism evidence="2 3">
    <name type="scientific">Didymodactylos carnosus</name>
    <dbReference type="NCBI Taxonomy" id="1234261"/>
    <lineage>
        <taxon>Eukaryota</taxon>
        <taxon>Metazoa</taxon>
        <taxon>Spiralia</taxon>
        <taxon>Gnathifera</taxon>
        <taxon>Rotifera</taxon>
        <taxon>Eurotatoria</taxon>
        <taxon>Bdelloidea</taxon>
        <taxon>Philodinida</taxon>
        <taxon>Philodinidae</taxon>
        <taxon>Didymodactylos</taxon>
    </lineage>
</organism>
<gene>
    <name evidence="1" type="ORF">OVA965_LOCUS32395</name>
    <name evidence="2" type="ORF">TMI583_LOCUS33250</name>
</gene>
<dbReference type="EMBL" id="CAJOBA010046907">
    <property type="protein sequence ID" value="CAF4195054.1"/>
    <property type="molecule type" value="Genomic_DNA"/>
</dbReference>
<name>A0A8S2S370_9BILA</name>
<sequence>TDYMYLGGNFAYKKALLLTLECGVISTKSSLEKFADGFNLQAFQTTTTNDASGHDKIDRRRLMQHFFFYELIKFKFFMGHESVELPSAIDFKTSDDFMHEQFEHCYQEFVFFWSQYQVFKPCKALCSVAAVIDGHQKFRRRICKLKNICIKTDEFESIPVGCSHTPAFKSQFCYEHQPAQTQQIPPSAALPRGILLK</sequence>
<comment type="caution">
    <text evidence="2">The sequence shown here is derived from an EMBL/GenBank/DDBJ whole genome shotgun (WGS) entry which is preliminary data.</text>
</comment>
<feature type="non-terminal residue" evidence="2">
    <location>
        <position position="1"/>
    </location>
</feature>
<dbReference type="Proteomes" id="UP000682733">
    <property type="component" value="Unassembled WGS sequence"/>
</dbReference>
<protein>
    <submittedName>
        <fullName evidence="2">Uncharacterized protein</fullName>
    </submittedName>
</protein>
<dbReference type="Proteomes" id="UP000677228">
    <property type="component" value="Unassembled WGS sequence"/>
</dbReference>